<organism evidence="3 4">
    <name type="scientific">Roseomonas gilardii</name>
    <dbReference type="NCBI Taxonomy" id="257708"/>
    <lineage>
        <taxon>Bacteria</taxon>
        <taxon>Pseudomonadati</taxon>
        <taxon>Pseudomonadota</taxon>
        <taxon>Alphaproteobacteria</taxon>
        <taxon>Acetobacterales</taxon>
        <taxon>Roseomonadaceae</taxon>
        <taxon>Roseomonas</taxon>
    </lineage>
</organism>
<comment type="caution">
    <text evidence="3">The sequence shown here is derived from an EMBL/GenBank/DDBJ whole genome shotgun (WGS) entry which is preliminary data.</text>
</comment>
<dbReference type="InterPro" id="IPR051785">
    <property type="entry name" value="MMCE/EMCE_epimerase"/>
</dbReference>
<dbReference type="SUPFAM" id="SSF54593">
    <property type="entry name" value="Glyoxalase/Bleomycin resistance protein/Dihydroxybiphenyl dioxygenase"/>
    <property type="match status" value="1"/>
</dbReference>
<dbReference type="RefSeq" id="WP_314283784.1">
    <property type="nucleotide sequence ID" value="NZ_JAVVDO010000038.1"/>
</dbReference>
<accession>A0ABU3MIQ0</accession>
<sequence length="156" mass="16981">MSMPHKPLVKSMNHTSYTVSDDDFDRLLDLFSKGLGFPITEKGPRDPENMEAVVGVPGADVIIAYVQAPGHKIELINYIKPDDKACPTIRPCDTGFAHIAFDVTDIDAALSTAESYGFKSIHEPLPVSAGPNVGNMCVYTRDKTGITIEYIGPRLT</sequence>
<dbReference type="Proteomes" id="UP001258945">
    <property type="component" value="Unassembled WGS sequence"/>
</dbReference>
<dbReference type="Pfam" id="PF00903">
    <property type="entry name" value="Glyoxalase"/>
    <property type="match status" value="1"/>
</dbReference>
<name>A0ABU3MIQ0_9PROT</name>
<dbReference type="Gene3D" id="3.10.180.10">
    <property type="entry name" value="2,3-Dihydroxybiphenyl 1,2-Dioxygenase, domain 1"/>
    <property type="match status" value="1"/>
</dbReference>
<dbReference type="InterPro" id="IPR029068">
    <property type="entry name" value="Glyas_Bleomycin-R_OHBP_Dase"/>
</dbReference>
<dbReference type="PANTHER" id="PTHR43048">
    <property type="entry name" value="METHYLMALONYL-COA EPIMERASE"/>
    <property type="match status" value="1"/>
</dbReference>
<protein>
    <submittedName>
        <fullName evidence="3">VOC family protein</fullName>
    </submittedName>
</protein>
<dbReference type="PANTHER" id="PTHR43048:SF3">
    <property type="entry name" value="METHYLMALONYL-COA EPIMERASE, MITOCHONDRIAL"/>
    <property type="match status" value="1"/>
</dbReference>
<dbReference type="InterPro" id="IPR037523">
    <property type="entry name" value="VOC_core"/>
</dbReference>
<evidence type="ECO:0000256" key="1">
    <source>
        <dbReference type="ARBA" id="ARBA00022723"/>
    </source>
</evidence>
<keyword evidence="1" id="KW-0479">Metal-binding</keyword>
<dbReference type="PROSITE" id="PS51819">
    <property type="entry name" value="VOC"/>
    <property type="match status" value="1"/>
</dbReference>
<dbReference type="InterPro" id="IPR004360">
    <property type="entry name" value="Glyas_Fos-R_dOase_dom"/>
</dbReference>
<dbReference type="EMBL" id="JAVVDO010000038">
    <property type="protein sequence ID" value="MDT8332874.1"/>
    <property type="molecule type" value="Genomic_DNA"/>
</dbReference>
<feature type="domain" description="VOC" evidence="2">
    <location>
        <begin position="11"/>
        <end position="153"/>
    </location>
</feature>
<evidence type="ECO:0000259" key="2">
    <source>
        <dbReference type="PROSITE" id="PS51819"/>
    </source>
</evidence>
<proteinExistence type="predicted"/>
<keyword evidence="4" id="KW-1185">Reference proteome</keyword>
<gene>
    <name evidence="3" type="ORF">RQ831_17595</name>
</gene>
<evidence type="ECO:0000313" key="4">
    <source>
        <dbReference type="Proteomes" id="UP001258945"/>
    </source>
</evidence>
<reference evidence="3 4" key="1">
    <citation type="journal article" date="2019" name="Microb. Pathog.">
        <title>Comparison of VITEK 2, MALDI-TOF MS, 16S rRNA gene sequencing, and whole-genome sequencing for identification of Roseomonas mucosa.</title>
        <authorList>
            <person name="Rudolph W.W."/>
            <person name="Gunzer F."/>
            <person name="Trauth M."/>
            <person name="Bunk B."/>
            <person name="Bigge R."/>
            <person name="Schrottner P."/>
        </authorList>
    </citation>
    <scope>NUCLEOTIDE SEQUENCE [LARGE SCALE GENOMIC DNA]</scope>
    <source>
        <strain evidence="3 4">DSM 103800</strain>
    </source>
</reference>
<evidence type="ECO:0000313" key="3">
    <source>
        <dbReference type="EMBL" id="MDT8332874.1"/>
    </source>
</evidence>